<keyword evidence="1" id="KW-0677">Repeat</keyword>
<organism evidence="4 5">
    <name type="scientific">Emydomyces testavorans</name>
    <dbReference type="NCBI Taxonomy" id="2070801"/>
    <lineage>
        <taxon>Eukaryota</taxon>
        <taxon>Fungi</taxon>
        <taxon>Dikarya</taxon>
        <taxon>Ascomycota</taxon>
        <taxon>Pezizomycotina</taxon>
        <taxon>Eurotiomycetes</taxon>
        <taxon>Eurotiomycetidae</taxon>
        <taxon>Onygenales</taxon>
        <taxon>Nannizziopsiaceae</taxon>
        <taxon>Emydomyces</taxon>
    </lineage>
</organism>
<evidence type="ECO:0000256" key="2">
    <source>
        <dbReference type="ARBA" id="ARBA00023043"/>
    </source>
</evidence>
<dbReference type="PROSITE" id="PS50297">
    <property type="entry name" value="ANK_REP_REGION"/>
    <property type="match status" value="1"/>
</dbReference>
<dbReference type="PRINTS" id="PR01415">
    <property type="entry name" value="ANKYRIN"/>
</dbReference>
<evidence type="ECO:0000313" key="5">
    <source>
        <dbReference type="Proteomes" id="UP001219355"/>
    </source>
</evidence>
<dbReference type="Gene3D" id="1.25.40.20">
    <property type="entry name" value="Ankyrin repeat-containing domain"/>
    <property type="match status" value="3"/>
</dbReference>
<feature type="repeat" description="ANK" evidence="3">
    <location>
        <begin position="134"/>
        <end position="166"/>
    </location>
</feature>
<reference evidence="4" key="1">
    <citation type="submission" date="2023-03" db="EMBL/GenBank/DDBJ databases">
        <title>Emydomyces testavorans Genome Sequence.</title>
        <authorList>
            <person name="Hoyer L."/>
        </authorList>
    </citation>
    <scope>NUCLEOTIDE SEQUENCE</scope>
    <source>
        <strain evidence="4">16-2883</strain>
    </source>
</reference>
<dbReference type="AlphaFoldDB" id="A0AAF0DCE7"/>
<dbReference type="EMBL" id="CP120627">
    <property type="protein sequence ID" value="WEW55266.1"/>
    <property type="molecule type" value="Genomic_DNA"/>
</dbReference>
<dbReference type="Proteomes" id="UP001219355">
    <property type="component" value="Chromosome 1"/>
</dbReference>
<feature type="repeat" description="ANK" evidence="3">
    <location>
        <begin position="318"/>
        <end position="351"/>
    </location>
</feature>
<evidence type="ECO:0000256" key="3">
    <source>
        <dbReference type="PROSITE-ProRule" id="PRU00023"/>
    </source>
</evidence>
<proteinExistence type="predicted"/>
<keyword evidence="2 3" id="KW-0040">ANK repeat</keyword>
<name>A0AAF0DCE7_9EURO</name>
<evidence type="ECO:0008006" key="6">
    <source>
        <dbReference type="Google" id="ProtNLM"/>
    </source>
</evidence>
<evidence type="ECO:0000256" key="1">
    <source>
        <dbReference type="ARBA" id="ARBA00022737"/>
    </source>
</evidence>
<dbReference type="Pfam" id="PF12796">
    <property type="entry name" value="Ank_2"/>
    <property type="match status" value="2"/>
</dbReference>
<dbReference type="SUPFAM" id="SSF48403">
    <property type="entry name" value="Ankyrin repeat"/>
    <property type="match status" value="1"/>
</dbReference>
<dbReference type="SMART" id="SM00248">
    <property type="entry name" value="ANK"/>
    <property type="match status" value="5"/>
</dbReference>
<dbReference type="PROSITE" id="PS50088">
    <property type="entry name" value="ANK_REPEAT"/>
    <property type="match status" value="4"/>
</dbReference>
<accession>A0AAF0DCE7</accession>
<protein>
    <recommendedName>
        <fullName evidence="6">Ankyrin</fullName>
    </recommendedName>
</protein>
<keyword evidence="5" id="KW-1185">Reference proteome</keyword>
<dbReference type="InterPro" id="IPR036770">
    <property type="entry name" value="Ankyrin_rpt-contain_sf"/>
</dbReference>
<feature type="repeat" description="ANK" evidence="3">
    <location>
        <begin position="474"/>
        <end position="506"/>
    </location>
</feature>
<evidence type="ECO:0000313" key="4">
    <source>
        <dbReference type="EMBL" id="WEW55266.1"/>
    </source>
</evidence>
<dbReference type="InterPro" id="IPR002110">
    <property type="entry name" value="Ankyrin_rpt"/>
</dbReference>
<feature type="repeat" description="ANK" evidence="3">
    <location>
        <begin position="433"/>
        <end position="473"/>
    </location>
</feature>
<dbReference type="PANTHER" id="PTHR24126">
    <property type="entry name" value="ANKYRIN REPEAT, PH AND SEC7 DOMAIN CONTAINING PROTEIN SECG-RELATED"/>
    <property type="match status" value="1"/>
</dbReference>
<gene>
    <name evidence="4" type="ORF">PRK78_000695</name>
</gene>
<sequence>MAFDTLPNELVLLIATHLRAAPLNCFLRSCRRFADLLTAELYNAYLKRGEATNLAFPEPIWECVPTRKSEWITEYLLQQKDIRVNISLRTPEQCRLHTEVLDPLNLFNAMAIAGNIFMLKTLLGDGWDIDRLDYGWTALHYAAAWAQDDVIDFLIDSGADIWATNLIYDFPSTVAVLYGNLGNAEQILDWAREEKCGGEARDSRLEDLYGGMLRYGKIDVVKSLLYRKAPIMERPRSGRELIWHPIESRNYAVTKELIRFMGWRNGPGADPATNVDFNAILQELVDMEFLEYPMVEGFLETVEILLKHGVDISTRNAKGTTLLHSIITRDPYYPLIDILIEAGADPLAEDDQGRSALRIAASARMSHLWRRLLRPLDSKWSRGHVNSRLWRAAQPCIEKTKVDGETMIDYAPLEILGRLSITNKSALEPLDARGRTALHILCEPSETKSLYESRLPIVKCLVDNGANPGAQDCAGDTPAHHAVRAGSAETVEVLFKKRCDAFLRVNRKGESALQNAVRGDAAMRKLLDDWGVDRCAE</sequence>